<evidence type="ECO:0000256" key="1">
    <source>
        <dbReference type="ARBA" id="ARBA00005721"/>
    </source>
</evidence>
<comment type="similarity">
    <text evidence="1">Belongs to the asp23 family.</text>
</comment>
<evidence type="ECO:0000313" key="4">
    <source>
        <dbReference type="Proteomes" id="UP000249304"/>
    </source>
</evidence>
<organism evidence="3 4">
    <name type="scientific">Nonomuraea aridisoli</name>
    <dbReference type="NCBI Taxonomy" id="2070368"/>
    <lineage>
        <taxon>Bacteria</taxon>
        <taxon>Bacillati</taxon>
        <taxon>Actinomycetota</taxon>
        <taxon>Actinomycetes</taxon>
        <taxon>Streptosporangiales</taxon>
        <taxon>Streptosporangiaceae</taxon>
        <taxon>Nonomuraea</taxon>
    </lineage>
</organism>
<proteinExistence type="inferred from homology"/>
<gene>
    <name evidence="3" type="ORF">C1J01_06115</name>
</gene>
<comment type="caution">
    <text evidence="3">The sequence shown here is derived from an EMBL/GenBank/DDBJ whole genome shotgun (WGS) entry which is preliminary data.</text>
</comment>
<dbReference type="EMBL" id="POUD01000015">
    <property type="protein sequence ID" value="PZG21608.1"/>
    <property type="molecule type" value="Genomic_DNA"/>
</dbReference>
<keyword evidence="4" id="KW-1185">Reference proteome</keyword>
<evidence type="ECO:0000256" key="2">
    <source>
        <dbReference type="SAM" id="MobiDB-lite"/>
    </source>
</evidence>
<protein>
    <submittedName>
        <fullName evidence="3">Asp23/Gls24 family protein</fullName>
    </submittedName>
</protein>
<accession>A0A2W2F9N8</accession>
<dbReference type="InterPro" id="IPR005531">
    <property type="entry name" value="Asp23"/>
</dbReference>
<dbReference type="OrthoDB" id="3532062at2"/>
<feature type="region of interest" description="Disordered" evidence="2">
    <location>
        <begin position="1"/>
        <end position="26"/>
    </location>
</feature>
<name>A0A2W2F9N8_9ACTN</name>
<dbReference type="Proteomes" id="UP000249304">
    <property type="component" value="Unassembled WGS sequence"/>
</dbReference>
<sequence length="127" mass="13761">MTAVTPGRVTVPAQRPAPLSAPERRGRTEIADRAVAKIACCAAREVPEVRDVRMGGSPWARPSAARVRGEQASLRLNVSMAYPTPLHAAVARLREHVIRRVEHQTGLEVRRLDIVVSELGGDLAWGG</sequence>
<evidence type="ECO:0000313" key="3">
    <source>
        <dbReference type="EMBL" id="PZG21608.1"/>
    </source>
</evidence>
<dbReference type="Pfam" id="PF03780">
    <property type="entry name" value="Asp23"/>
    <property type="match status" value="1"/>
</dbReference>
<reference evidence="3 4" key="1">
    <citation type="submission" date="2018-01" db="EMBL/GenBank/DDBJ databases">
        <title>Draft genome sequence of Nonomuraea sp. KC333.</title>
        <authorList>
            <person name="Sahin N."/>
            <person name="Saygin H."/>
            <person name="Ay H."/>
        </authorList>
    </citation>
    <scope>NUCLEOTIDE SEQUENCE [LARGE SCALE GENOMIC DNA]</scope>
    <source>
        <strain evidence="3 4">KC333</strain>
    </source>
</reference>
<dbReference type="AlphaFoldDB" id="A0A2W2F9N8"/>